<evidence type="ECO:0000256" key="2">
    <source>
        <dbReference type="ARBA" id="ARBA00023015"/>
    </source>
</evidence>
<name>A0A427B1V0_ENSVE</name>
<evidence type="ECO:0000313" key="10">
    <source>
        <dbReference type="Proteomes" id="UP000287651"/>
    </source>
</evidence>
<evidence type="ECO:0000256" key="6">
    <source>
        <dbReference type="SAM" id="Coils"/>
    </source>
</evidence>
<evidence type="ECO:0000256" key="1">
    <source>
        <dbReference type="ARBA" id="ARBA00004123"/>
    </source>
</evidence>
<keyword evidence="6" id="KW-0175">Coiled coil</keyword>
<dbReference type="PROSITE" id="PS50217">
    <property type="entry name" value="BZIP"/>
    <property type="match status" value="1"/>
</dbReference>
<dbReference type="GO" id="GO:0000976">
    <property type="term" value="F:transcription cis-regulatory region binding"/>
    <property type="evidence" value="ECO:0007669"/>
    <property type="project" value="TreeGrafter"/>
</dbReference>
<proteinExistence type="predicted"/>
<dbReference type="PANTHER" id="PTHR45764">
    <property type="entry name" value="BZIP TRANSCRIPTION FACTOR 44"/>
    <property type="match status" value="1"/>
</dbReference>
<reference evidence="9 10" key="1">
    <citation type="journal article" date="2014" name="Agronomy (Basel)">
        <title>A Draft Genome Sequence for Ensete ventricosum, the Drought-Tolerant Tree Against Hunger.</title>
        <authorList>
            <person name="Harrison J."/>
            <person name="Moore K.A."/>
            <person name="Paszkiewicz K."/>
            <person name="Jones T."/>
            <person name="Grant M."/>
            <person name="Ambacheew D."/>
            <person name="Muzemil S."/>
            <person name="Studholme D.J."/>
        </authorList>
    </citation>
    <scope>NUCLEOTIDE SEQUENCE [LARGE SCALE GENOMIC DNA]</scope>
</reference>
<dbReference type="SMART" id="SM00338">
    <property type="entry name" value="BRLZ"/>
    <property type="match status" value="1"/>
</dbReference>
<dbReference type="CDD" id="cd14702">
    <property type="entry name" value="bZIP_plant_GBF1"/>
    <property type="match status" value="1"/>
</dbReference>
<dbReference type="GO" id="GO:0046982">
    <property type="term" value="F:protein heterodimerization activity"/>
    <property type="evidence" value="ECO:0007669"/>
    <property type="project" value="UniProtKB-ARBA"/>
</dbReference>
<feature type="coiled-coil region" evidence="6">
    <location>
        <begin position="36"/>
        <end position="70"/>
    </location>
</feature>
<dbReference type="Pfam" id="PF00170">
    <property type="entry name" value="bZIP_1"/>
    <property type="match status" value="1"/>
</dbReference>
<protein>
    <recommendedName>
        <fullName evidence="8">BZIP domain-containing protein</fullName>
    </recommendedName>
</protein>
<keyword evidence="4" id="KW-0804">Transcription</keyword>
<keyword evidence="3" id="KW-0238">DNA-binding</keyword>
<comment type="caution">
    <text evidence="9">The sequence shown here is derived from an EMBL/GenBank/DDBJ whole genome shotgun (WGS) entry which is preliminary data.</text>
</comment>
<dbReference type="InterPro" id="IPR046347">
    <property type="entry name" value="bZIP_sf"/>
</dbReference>
<evidence type="ECO:0000313" key="9">
    <source>
        <dbReference type="EMBL" id="RRT82395.1"/>
    </source>
</evidence>
<dbReference type="GO" id="GO:0003700">
    <property type="term" value="F:DNA-binding transcription factor activity"/>
    <property type="evidence" value="ECO:0007669"/>
    <property type="project" value="InterPro"/>
</dbReference>
<feature type="compositionally biased region" description="Low complexity" evidence="7">
    <location>
        <begin position="1"/>
        <end position="16"/>
    </location>
</feature>
<evidence type="ECO:0000259" key="8">
    <source>
        <dbReference type="PROSITE" id="PS50217"/>
    </source>
</evidence>
<dbReference type="GO" id="GO:0005634">
    <property type="term" value="C:nucleus"/>
    <property type="evidence" value="ECO:0007669"/>
    <property type="project" value="UniProtKB-SubCell"/>
</dbReference>
<dbReference type="AlphaFoldDB" id="A0A427B1V0"/>
<sequence length="150" mass="16911">MASPSSGSSQLQNSGSEEGLRAVIDQKKLKRMISNRESAKRSRMRKQNHLDELTAQANHLREENSRILASFNITKQHYAAVEAENCVLRAQAMELGSRLRSLDEILHFINISRHGVLHDDHQMMDGSIGPWSLACMNLPITAAADDMFYY</sequence>
<dbReference type="PANTHER" id="PTHR45764:SF76">
    <property type="entry name" value="OS02G0132500 PROTEIN"/>
    <property type="match status" value="1"/>
</dbReference>
<evidence type="ECO:0000256" key="7">
    <source>
        <dbReference type="SAM" id="MobiDB-lite"/>
    </source>
</evidence>
<evidence type="ECO:0000256" key="5">
    <source>
        <dbReference type="ARBA" id="ARBA00023242"/>
    </source>
</evidence>
<dbReference type="Proteomes" id="UP000287651">
    <property type="component" value="Unassembled WGS sequence"/>
</dbReference>
<dbReference type="Gene3D" id="1.20.5.170">
    <property type="match status" value="1"/>
</dbReference>
<dbReference type="InterPro" id="IPR045314">
    <property type="entry name" value="bZIP_plant_GBF1"/>
</dbReference>
<evidence type="ECO:0000256" key="4">
    <source>
        <dbReference type="ARBA" id="ARBA00023163"/>
    </source>
</evidence>
<comment type="subcellular location">
    <subcellularLocation>
        <location evidence="1">Nucleus</location>
    </subcellularLocation>
</comment>
<dbReference type="GO" id="GO:0045893">
    <property type="term" value="P:positive regulation of DNA-templated transcription"/>
    <property type="evidence" value="ECO:0007669"/>
    <property type="project" value="TreeGrafter"/>
</dbReference>
<dbReference type="PROSITE" id="PS00036">
    <property type="entry name" value="BZIP_BASIC"/>
    <property type="match status" value="1"/>
</dbReference>
<keyword evidence="2" id="KW-0805">Transcription regulation</keyword>
<feature type="region of interest" description="Disordered" evidence="7">
    <location>
        <begin position="1"/>
        <end position="22"/>
    </location>
</feature>
<accession>A0A427B1V0</accession>
<dbReference type="SUPFAM" id="SSF57959">
    <property type="entry name" value="Leucine zipper domain"/>
    <property type="match status" value="1"/>
</dbReference>
<dbReference type="EMBL" id="AMZH03000706">
    <property type="protein sequence ID" value="RRT82395.1"/>
    <property type="molecule type" value="Genomic_DNA"/>
</dbReference>
<evidence type="ECO:0000256" key="3">
    <source>
        <dbReference type="ARBA" id="ARBA00023125"/>
    </source>
</evidence>
<feature type="domain" description="BZIP" evidence="8">
    <location>
        <begin position="25"/>
        <end position="88"/>
    </location>
</feature>
<gene>
    <name evidence="9" type="ORF">B296_00018329</name>
</gene>
<organism evidence="9 10">
    <name type="scientific">Ensete ventricosum</name>
    <name type="common">Abyssinian banana</name>
    <name type="synonym">Musa ensete</name>
    <dbReference type="NCBI Taxonomy" id="4639"/>
    <lineage>
        <taxon>Eukaryota</taxon>
        <taxon>Viridiplantae</taxon>
        <taxon>Streptophyta</taxon>
        <taxon>Embryophyta</taxon>
        <taxon>Tracheophyta</taxon>
        <taxon>Spermatophyta</taxon>
        <taxon>Magnoliopsida</taxon>
        <taxon>Liliopsida</taxon>
        <taxon>Zingiberales</taxon>
        <taxon>Musaceae</taxon>
        <taxon>Ensete</taxon>
    </lineage>
</organism>
<keyword evidence="5" id="KW-0539">Nucleus</keyword>
<dbReference type="FunFam" id="1.20.5.170:FF:000020">
    <property type="entry name" value="BZIP transcription factor"/>
    <property type="match status" value="1"/>
</dbReference>
<dbReference type="InterPro" id="IPR004827">
    <property type="entry name" value="bZIP"/>
</dbReference>